<proteinExistence type="predicted"/>
<feature type="non-terminal residue" evidence="3">
    <location>
        <position position="1"/>
    </location>
</feature>
<dbReference type="InterPro" id="IPR001593">
    <property type="entry name" value="Ribosomal_eS1"/>
</dbReference>
<evidence type="ECO:0000313" key="4">
    <source>
        <dbReference type="Proteomes" id="UP001488838"/>
    </source>
</evidence>
<dbReference type="GO" id="GO:0006412">
    <property type="term" value="P:translation"/>
    <property type="evidence" value="ECO:0007669"/>
    <property type="project" value="InterPro"/>
</dbReference>
<dbReference type="Proteomes" id="UP001488838">
    <property type="component" value="Unassembled WGS sequence"/>
</dbReference>
<dbReference type="GO" id="GO:0005840">
    <property type="term" value="C:ribosome"/>
    <property type="evidence" value="ECO:0007669"/>
    <property type="project" value="UniProtKB-KW"/>
</dbReference>
<keyword evidence="4" id="KW-1185">Reference proteome</keyword>
<organism evidence="3 4">
    <name type="scientific">Myodes glareolus</name>
    <name type="common">Bank vole</name>
    <name type="synonym">Clethrionomys glareolus</name>
    <dbReference type="NCBI Taxonomy" id="447135"/>
    <lineage>
        <taxon>Eukaryota</taxon>
        <taxon>Metazoa</taxon>
        <taxon>Chordata</taxon>
        <taxon>Craniata</taxon>
        <taxon>Vertebrata</taxon>
        <taxon>Euteleostomi</taxon>
        <taxon>Mammalia</taxon>
        <taxon>Eutheria</taxon>
        <taxon>Euarchontoglires</taxon>
        <taxon>Glires</taxon>
        <taxon>Rodentia</taxon>
        <taxon>Myomorpha</taxon>
        <taxon>Muroidea</taxon>
        <taxon>Cricetidae</taxon>
        <taxon>Arvicolinae</taxon>
        <taxon>Myodes</taxon>
    </lineage>
</organism>
<gene>
    <name evidence="3" type="ORF">U0070_001810</name>
</gene>
<keyword evidence="2" id="KW-0687">Ribonucleoprotein</keyword>
<evidence type="ECO:0000256" key="1">
    <source>
        <dbReference type="ARBA" id="ARBA00022980"/>
    </source>
</evidence>
<reference evidence="3 4" key="1">
    <citation type="journal article" date="2023" name="bioRxiv">
        <title>Conserved and derived expression patterns and positive selection on dental genes reveal complex evolutionary context of ever-growing rodent molars.</title>
        <authorList>
            <person name="Calamari Z.T."/>
            <person name="Song A."/>
            <person name="Cohen E."/>
            <person name="Akter M."/>
            <person name="Roy R.D."/>
            <person name="Hallikas O."/>
            <person name="Christensen M.M."/>
            <person name="Li P."/>
            <person name="Marangoni P."/>
            <person name="Jernvall J."/>
            <person name="Klein O.D."/>
        </authorList>
    </citation>
    <scope>NUCLEOTIDE SEQUENCE [LARGE SCALE GENOMIC DNA]</scope>
    <source>
        <strain evidence="3">V071</strain>
    </source>
</reference>
<sequence length="576" mass="64212">CYVNFGPSRNGFNIQYFQVEDTEVKHLCQRLVHAKAFPNKFGSEIKTPVTSVGEPFLLLCGEECDLLTRSVRQFLDEGFSDLLQGKSTILKSNTMAVGKKAAKKKMVDPFSKDWYDVKAPRYYSEHDSIPRPRLLIRQLKVTYAICSVLVSLKNATTIYASPPMCSTFGSADSKEDDVYNNPGNADLKEVVNKLIPGSTGKDIEKTSQSICPLYDAFTRKGLLLNLEVWLPQPTLGVFSPGSFSEQRVLLAKLCQCEHQGKGRVHLPAGLPFGSRVQADELLLSVQCQMTSAQKNKHLQHSKTTFQTLHENSQSGREALALLRHLSFPGDPRVGNEKMVWCLHKNSDAILSLWGEASEAVTGFRSSHVMRPPSPSGYWEDTISTIREMKLLTVLKFARPILHDPSTSKTMSASALVRHSIPNTAIVRQDGKEHIVGRLLSLQLLPPKLSISTDQKGEEGAAFLLLPLSESQRLKEIETFNICKVTQDVKHWAASNSDITNFHLIYARAGSQVTRKLDIVGCQLLLNSKTDGLREFERYPLKGIKILHCEHMGLRGRRGNGFQLGANSILYTNCEDL</sequence>
<comment type="caution">
    <text evidence="3">The sequence shown here is derived from an EMBL/GenBank/DDBJ whole genome shotgun (WGS) entry which is preliminary data.</text>
</comment>
<keyword evidence="1" id="KW-0689">Ribosomal protein</keyword>
<dbReference type="GO" id="GO:1990904">
    <property type="term" value="C:ribonucleoprotein complex"/>
    <property type="evidence" value="ECO:0007669"/>
    <property type="project" value="UniProtKB-KW"/>
</dbReference>
<accession>A0AAW0IS27</accession>
<evidence type="ECO:0000256" key="2">
    <source>
        <dbReference type="ARBA" id="ARBA00023274"/>
    </source>
</evidence>
<dbReference type="AlphaFoldDB" id="A0AAW0IS27"/>
<dbReference type="EMBL" id="JBBHLL010000097">
    <property type="protein sequence ID" value="KAK7817098.1"/>
    <property type="molecule type" value="Genomic_DNA"/>
</dbReference>
<name>A0AAW0IS27_MYOGA</name>
<dbReference type="SMART" id="SM01397">
    <property type="entry name" value="Ribosomal_S3Ae"/>
    <property type="match status" value="1"/>
</dbReference>
<feature type="non-terminal residue" evidence="3">
    <location>
        <position position="576"/>
    </location>
</feature>
<evidence type="ECO:0000313" key="3">
    <source>
        <dbReference type="EMBL" id="KAK7817098.1"/>
    </source>
</evidence>
<protein>
    <submittedName>
        <fullName evidence="3">Uncharacterized protein</fullName>
    </submittedName>
</protein>
<dbReference type="GO" id="GO:0003735">
    <property type="term" value="F:structural constituent of ribosome"/>
    <property type="evidence" value="ECO:0007669"/>
    <property type="project" value="InterPro"/>
</dbReference>